<dbReference type="Pfam" id="PF07866">
    <property type="entry name" value="DUF1653"/>
    <property type="match status" value="1"/>
</dbReference>
<evidence type="ECO:0000259" key="1">
    <source>
        <dbReference type="Pfam" id="PF07866"/>
    </source>
</evidence>
<feature type="domain" description="DUF1653" evidence="1">
    <location>
        <begin position="15"/>
        <end position="78"/>
    </location>
</feature>
<evidence type="ECO:0000313" key="2">
    <source>
        <dbReference type="EMBL" id="KMT21620.1"/>
    </source>
</evidence>
<keyword evidence="3" id="KW-1185">Reference proteome</keyword>
<sequence>MEINNVNIVDYIGKTFKHFKGDLYLLIDIAIHSETDEEMVVYKALYGDCRTYVRPLSMFISKVDKSKYPNSSQEYRFQPYSLKSVK</sequence>
<gene>
    <name evidence="2" type="ORF">CLCY_2c03820</name>
</gene>
<proteinExistence type="predicted"/>
<dbReference type="PATRIC" id="fig|1121307.3.peg.1240"/>
<dbReference type="Gene3D" id="2.30.30.320">
    <property type="entry name" value="DUF1653-like domain"/>
    <property type="match status" value="1"/>
</dbReference>
<name>A0A0J8D6A1_CLOCY</name>
<dbReference type="RefSeq" id="WP_423230495.1">
    <property type="nucleotide sequence ID" value="NZ_LFVU01000027.1"/>
</dbReference>
<evidence type="ECO:0000313" key="3">
    <source>
        <dbReference type="Proteomes" id="UP000036756"/>
    </source>
</evidence>
<dbReference type="EMBL" id="LFVU01000027">
    <property type="protein sequence ID" value="KMT21620.1"/>
    <property type="molecule type" value="Genomic_DNA"/>
</dbReference>
<organism evidence="2 3">
    <name type="scientific">Clostridium cylindrosporum DSM 605</name>
    <dbReference type="NCBI Taxonomy" id="1121307"/>
    <lineage>
        <taxon>Bacteria</taxon>
        <taxon>Bacillati</taxon>
        <taxon>Bacillota</taxon>
        <taxon>Clostridia</taxon>
        <taxon>Eubacteriales</taxon>
        <taxon>Clostridiaceae</taxon>
        <taxon>Clostridium</taxon>
    </lineage>
</organism>
<dbReference type="InterPro" id="IPR023387">
    <property type="entry name" value="DUF1653-like_dom"/>
</dbReference>
<protein>
    <recommendedName>
        <fullName evidence="1">DUF1653 domain-containing protein</fullName>
    </recommendedName>
</protein>
<dbReference type="AlphaFoldDB" id="A0A0J8D6A1"/>
<reference evidence="2 3" key="1">
    <citation type="submission" date="2015-06" db="EMBL/GenBank/DDBJ databases">
        <title>Draft genome sequence of the purine-degrading Clostridium cylindrosporum HC-1 (DSM 605).</title>
        <authorList>
            <person name="Poehlein A."/>
            <person name="Schiel-Bengelsdorf B."/>
            <person name="Bengelsdorf F."/>
            <person name="Daniel R."/>
            <person name="Duerre P."/>
        </authorList>
    </citation>
    <scope>NUCLEOTIDE SEQUENCE [LARGE SCALE GENOMIC DNA]</scope>
    <source>
        <strain evidence="2 3">DSM 605</strain>
    </source>
</reference>
<dbReference type="STRING" id="1121307.CLCY_2c03820"/>
<comment type="caution">
    <text evidence="2">The sequence shown here is derived from an EMBL/GenBank/DDBJ whole genome shotgun (WGS) entry which is preliminary data.</text>
</comment>
<dbReference type="InterPro" id="IPR037135">
    <property type="entry name" value="DUF1653-like_dom_sf"/>
</dbReference>
<dbReference type="Proteomes" id="UP000036756">
    <property type="component" value="Unassembled WGS sequence"/>
</dbReference>
<accession>A0A0J8D6A1</accession>